<dbReference type="SMART" id="SM00850">
    <property type="entry name" value="LytTR"/>
    <property type="match status" value="1"/>
</dbReference>
<sequence>MLANSHLVPSNIISRNCLGIIAILLSLSAGLAYIFQVKIGDICTVRTFVTWLSGMIFWALAIPFLSKQTQRYFSKQFLWVKSLLAGLVVCIINQIFVRFSINAFLCLVFGCTDNQTSWTFNVLQNNILINFVCYWCIVGLTYMSLQFQSSYDTTSSINFQSEESYSENISFITTVSVKNGSVTTHIPTQKIFWIESDNNTVTFVSELGKFVNYQSLRSLETQLDPVDFQRIHRSIIVNRKYVHKIQAQSSGDALVTLTTGDQLRMSRRYKTTSPNTL</sequence>
<reference evidence="3" key="1">
    <citation type="submission" date="2023-05" db="EMBL/GenBank/DDBJ databases">
        <authorList>
            <person name="Zhang X."/>
        </authorList>
    </citation>
    <scope>NUCLEOTIDE SEQUENCE</scope>
    <source>
        <strain evidence="3">BD1B2-1</strain>
    </source>
</reference>
<keyword evidence="1" id="KW-1133">Transmembrane helix</keyword>
<feature type="transmembrane region" description="Helical" evidence="1">
    <location>
        <begin position="12"/>
        <end position="36"/>
    </location>
</feature>
<dbReference type="AlphaFoldDB" id="A0AAE3UGX7"/>
<dbReference type="PANTHER" id="PTHR37299:SF1">
    <property type="entry name" value="STAGE 0 SPORULATION PROTEIN A HOMOLOG"/>
    <property type="match status" value="1"/>
</dbReference>
<evidence type="ECO:0000313" key="3">
    <source>
        <dbReference type="EMBL" id="MDJ1503761.1"/>
    </source>
</evidence>
<keyword evidence="1" id="KW-0812">Transmembrane</keyword>
<comment type="caution">
    <text evidence="3">The sequence shown here is derived from an EMBL/GenBank/DDBJ whole genome shotgun (WGS) entry which is preliminary data.</text>
</comment>
<keyword evidence="4" id="KW-1185">Reference proteome</keyword>
<dbReference type="GO" id="GO:0000156">
    <property type="term" value="F:phosphorelay response regulator activity"/>
    <property type="evidence" value="ECO:0007669"/>
    <property type="project" value="InterPro"/>
</dbReference>
<dbReference type="PANTHER" id="PTHR37299">
    <property type="entry name" value="TRANSCRIPTIONAL REGULATOR-RELATED"/>
    <property type="match status" value="1"/>
</dbReference>
<keyword evidence="1" id="KW-0472">Membrane</keyword>
<name>A0AAE3UGX7_9BACT</name>
<dbReference type="PROSITE" id="PS50930">
    <property type="entry name" value="HTH_LYTTR"/>
    <property type="match status" value="1"/>
</dbReference>
<feature type="domain" description="HTH LytTR-type" evidence="2">
    <location>
        <begin position="186"/>
        <end position="269"/>
    </location>
</feature>
<organism evidence="3 4">
    <name type="scientific">Xanthocytophaga agilis</name>
    <dbReference type="NCBI Taxonomy" id="3048010"/>
    <lineage>
        <taxon>Bacteria</taxon>
        <taxon>Pseudomonadati</taxon>
        <taxon>Bacteroidota</taxon>
        <taxon>Cytophagia</taxon>
        <taxon>Cytophagales</taxon>
        <taxon>Rhodocytophagaceae</taxon>
        <taxon>Xanthocytophaga</taxon>
    </lineage>
</organism>
<proteinExistence type="predicted"/>
<keyword evidence="3" id="KW-0238">DNA-binding</keyword>
<dbReference type="Proteomes" id="UP001232063">
    <property type="component" value="Unassembled WGS sequence"/>
</dbReference>
<evidence type="ECO:0000313" key="4">
    <source>
        <dbReference type="Proteomes" id="UP001232063"/>
    </source>
</evidence>
<dbReference type="GO" id="GO:0003677">
    <property type="term" value="F:DNA binding"/>
    <property type="evidence" value="ECO:0007669"/>
    <property type="project" value="UniProtKB-KW"/>
</dbReference>
<feature type="transmembrane region" description="Helical" evidence="1">
    <location>
        <begin position="127"/>
        <end position="145"/>
    </location>
</feature>
<dbReference type="InterPro" id="IPR046947">
    <property type="entry name" value="LytR-like"/>
</dbReference>
<feature type="transmembrane region" description="Helical" evidence="1">
    <location>
        <begin position="78"/>
        <end position="97"/>
    </location>
</feature>
<dbReference type="Pfam" id="PF04397">
    <property type="entry name" value="LytTR"/>
    <property type="match status" value="1"/>
</dbReference>
<dbReference type="InterPro" id="IPR007492">
    <property type="entry name" value="LytTR_DNA-bd_dom"/>
</dbReference>
<feature type="transmembrane region" description="Helical" evidence="1">
    <location>
        <begin position="48"/>
        <end position="66"/>
    </location>
</feature>
<gene>
    <name evidence="3" type="ORF">QNI22_24070</name>
</gene>
<dbReference type="EMBL" id="JASJOU010000009">
    <property type="protein sequence ID" value="MDJ1503761.1"/>
    <property type="molecule type" value="Genomic_DNA"/>
</dbReference>
<protein>
    <submittedName>
        <fullName evidence="3">LytTR family DNA-binding domain-containing protein</fullName>
    </submittedName>
</protein>
<dbReference type="RefSeq" id="WP_314514388.1">
    <property type="nucleotide sequence ID" value="NZ_JASJOU010000009.1"/>
</dbReference>
<dbReference type="Gene3D" id="2.40.50.1020">
    <property type="entry name" value="LytTr DNA-binding domain"/>
    <property type="match status" value="1"/>
</dbReference>
<accession>A0AAE3UGX7</accession>
<evidence type="ECO:0000256" key="1">
    <source>
        <dbReference type="SAM" id="Phobius"/>
    </source>
</evidence>
<evidence type="ECO:0000259" key="2">
    <source>
        <dbReference type="PROSITE" id="PS50930"/>
    </source>
</evidence>